<sequence>MSFSKHGQTIMPSTESDTKPSVDNEGRHLTLPIQKRTRETSSPGSIASREQKEKRKRRKTLTQSSAEGNAEDRNEHRREDVDMKDDSSDSSGDSQTWSQRPGHTRNTDSISDRPLTSSEDDTPAVETPGSLSTTGTQFHQTLDQYLSHLRFSTEELRDLRVSPGLEAMLEELRESGHLNDPTRHRDEEWRPNQG</sequence>
<feature type="compositionally biased region" description="Polar residues" evidence="1">
    <location>
        <begin position="129"/>
        <end position="138"/>
    </location>
</feature>
<feature type="compositionally biased region" description="Basic and acidic residues" evidence="1">
    <location>
        <begin position="70"/>
        <end position="87"/>
    </location>
</feature>
<dbReference type="Proteomes" id="UP000308133">
    <property type="component" value="Unassembled WGS sequence"/>
</dbReference>
<organism evidence="2 3">
    <name type="scientific">Elsinoe australis</name>
    <dbReference type="NCBI Taxonomy" id="40998"/>
    <lineage>
        <taxon>Eukaryota</taxon>
        <taxon>Fungi</taxon>
        <taxon>Dikarya</taxon>
        <taxon>Ascomycota</taxon>
        <taxon>Pezizomycotina</taxon>
        <taxon>Dothideomycetes</taxon>
        <taxon>Dothideomycetidae</taxon>
        <taxon>Myriangiales</taxon>
        <taxon>Elsinoaceae</taxon>
        <taxon>Elsinoe</taxon>
    </lineage>
</organism>
<comment type="caution">
    <text evidence="2">The sequence shown here is derived from an EMBL/GenBank/DDBJ whole genome shotgun (WGS) entry which is preliminary data.</text>
</comment>
<name>A0A4U7ARI3_9PEZI</name>
<feature type="compositionally biased region" description="Polar residues" evidence="1">
    <location>
        <begin position="1"/>
        <end position="15"/>
    </location>
</feature>
<evidence type="ECO:0000313" key="3">
    <source>
        <dbReference type="Proteomes" id="UP000308133"/>
    </source>
</evidence>
<feature type="compositionally biased region" description="Low complexity" evidence="1">
    <location>
        <begin position="89"/>
        <end position="98"/>
    </location>
</feature>
<feature type="region of interest" description="Disordered" evidence="1">
    <location>
        <begin position="172"/>
        <end position="194"/>
    </location>
</feature>
<dbReference type="EMBL" id="PTQR01000084">
    <property type="protein sequence ID" value="TKX20858.1"/>
    <property type="molecule type" value="Genomic_DNA"/>
</dbReference>
<evidence type="ECO:0000313" key="2">
    <source>
        <dbReference type="EMBL" id="TKX20858.1"/>
    </source>
</evidence>
<reference evidence="2 3" key="1">
    <citation type="submission" date="2018-02" db="EMBL/GenBank/DDBJ databases">
        <title>Draft genome sequences of Elsinoe sp., causing black scab on jojoba.</title>
        <authorList>
            <person name="Stodart B."/>
            <person name="Jeffress S."/>
            <person name="Ash G."/>
            <person name="Arun Chinnappa K."/>
        </authorList>
    </citation>
    <scope>NUCLEOTIDE SEQUENCE [LARGE SCALE GENOMIC DNA]</scope>
    <source>
        <strain evidence="2 3">Hillstone_2</strain>
    </source>
</reference>
<feature type="compositionally biased region" description="Basic and acidic residues" evidence="1">
    <location>
        <begin position="16"/>
        <end position="28"/>
    </location>
</feature>
<gene>
    <name evidence="2" type="ORF">C1H76_6895</name>
</gene>
<evidence type="ECO:0000256" key="1">
    <source>
        <dbReference type="SAM" id="MobiDB-lite"/>
    </source>
</evidence>
<protein>
    <submittedName>
        <fullName evidence="2">Uncharacterized protein</fullName>
    </submittedName>
</protein>
<proteinExistence type="predicted"/>
<accession>A0A4U7ARI3</accession>
<feature type="region of interest" description="Disordered" evidence="1">
    <location>
        <begin position="1"/>
        <end position="138"/>
    </location>
</feature>
<dbReference type="AlphaFoldDB" id="A0A4U7ARI3"/>